<dbReference type="AlphaFoldDB" id="A0A1N6KFG1"/>
<name>A0A1N6KFG1_9BURK</name>
<dbReference type="Proteomes" id="UP000185151">
    <property type="component" value="Unassembled WGS sequence"/>
</dbReference>
<reference evidence="3 4" key="1">
    <citation type="submission" date="2016-11" db="EMBL/GenBank/DDBJ databases">
        <authorList>
            <person name="Jaros S."/>
            <person name="Januszkiewicz K."/>
            <person name="Wedrychowicz H."/>
        </authorList>
    </citation>
    <scope>NUCLEOTIDE SEQUENCE [LARGE SCALE GENOMIC DNA]</scope>
    <source>
        <strain evidence="3 4">GAS95</strain>
    </source>
</reference>
<dbReference type="InterPro" id="IPR051472">
    <property type="entry name" value="T3SS_Stator/FliH"/>
</dbReference>
<dbReference type="GO" id="GO:0015031">
    <property type="term" value="P:protein transport"/>
    <property type="evidence" value="ECO:0007669"/>
    <property type="project" value="UniProtKB-KW"/>
</dbReference>
<dbReference type="Pfam" id="PF06635">
    <property type="entry name" value="T3SS_SCTL"/>
    <property type="match status" value="1"/>
</dbReference>
<dbReference type="InterPro" id="IPR010586">
    <property type="entry name" value="T3SS_stator_protein"/>
</dbReference>
<protein>
    <submittedName>
        <fullName evidence="3">Type III secretion protein L</fullName>
    </submittedName>
</protein>
<evidence type="ECO:0000256" key="1">
    <source>
        <dbReference type="ARBA" id="ARBA00022448"/>
    </source>
</evidence>
<dbReference type="PANTHER" id="PTHR34982">
    <property type="entry name" value="YOP PROTEINS TRANSLOCATION PROTEIN L"/>
    <property type="match status" value="1"/>
</dbReference>
<dbReference type="PANTHER" id="PTHR34982:SF1">
    <property type="entry name" value="FLAGELLAR ASSEMBLY PROTEIN FLIH"/>
    <property type="match status" value="1"/>
</dbReference>
<sequence length="260" mass="27601">MLICRMGEWRIESDGHISALELKSLEGLRAVEAERAAAAALERVRLGTRGRELKRRAWRRGHAAGKAAALREQAARAAVVAFAAHRLEERLTQIVLAAVTDIVGALPPSAALTNQLRRAVAVSQSQRLISVRVAPTVFDEATRLIAAVEKELGAPLCVVLADAGLPAHSCVIETEAGVIDGGLKVQLRALEQGIREGVAAVLRRYDVADGSGRTRLDTIGQGVRETLALLAAAPPAPLPTPPLVTNTGRVVQRPFAREAA</sequence>
<proteinExistence type="predicted"/>
<keyword evidence="1" id="KW-0813">Transport</keyword>
<evidence type="ECO:0000313" key="4">
    <source>
        <dbReference type="Proteomes" id="UP000185151"/>
    </source>
</evidence>
<keyword evidence="2" id="KW-0653">Protein transport</keyword>
<accession>A0A1N6KFG1</accession>
<evidence type="ECO:0000256" key="2">
    <source>
        <dbReference type="ARBA" id="ARBA00022927"/>
    </source>
</evidence>
<gene>
    <name evidence="3" type="ORF">SAMN05444165_3541</name>
</gene>
<dbReference type="RefSeq" id="WP_074297695.1">
    <property type="nucleotide sequence ID" value="NZ_FSRU01000002.1"/>
</dbReference>
<keyword evidence="4" id="KW-1185">Reference proteome</keyword>
<evidence type="ECO:0000313" key="3">
    <source>
        <dbReference type="EMBL" id="SIO55312.1"/>
    </source>
</evidence>
<dbReference type="OrthoDB" id="9003843at2"/>
<dbReference type="GO" id="GO:0005829">
    <property type="term" value="C:cytosol"/>
    <property type="evidence" value="ECO:0007669"/>
    <property type="project" value="TreeGrafter"/>
</dbReference>
<dbReference type="EMBL" id="FSRU01000002">
    <property type="protein sequence ID" value="SIO55312.1"/>
    <property type="molecule type" value="Genomic_DNA"/>
</dbReference>
<organism evidence="3 4">
    <name type="scientific">Paraburkholderia phenazinium</name>
    <dbReference type="NCBI Taxonomy" id="60549"/>
    <lineage>
        <taxon>Bacteria</taxon>
        <taxon>Pseudomonadati</taxon>
        <taxon>Pseudomonadota</taxon>
        <taxon>Betaproteobacteria</taxon>
        <taxon>Burkholderiales</taxon>
        <taxon>Burkholderiaceae</taxon>
        <taxon>Paraburkholderia</taxon>
    </lineage>
</organism>